<dbReference type="AlphaFoldDB" id="A0A931DLC2"/>
<dbReference type="PANTHER" id="PTHR39624:SF2">
    <property type="entry name" value="OSMC-LIKE PROTEIN"/>
    <property type="match status" value="1"/>
</dbReference>
<dbReference type="EMBL" id="JADOUA010000001">
    <property type="protein sequence ID" value="MBG6089175.1"/>
    <property type="molecule type" value="Genomic_DNA"/>
</dbReference>
<dbReference type="Pfam" id="PF02566">
    <property type="entry name" value="OsmC"/>
    <property type="match status" value="1"/>
</dbReference>
<dbReference type="InterPro" id="IPR036102">
    <property type="entry name" value="OsmC/Ohrsf"/>
</dbReference>
<reference evidence="1" key="1">
    <citation type="submission" date="2020-11" db="EMBL/GenBank/DDBJ databases">
        <title>Sequencing the genomes of 1000 actinobacteria strains.</title>
        <authorList>
            <person name="Klenk H.-P."/>
        </authorList>
    </citation>
    <scope>NUCLEOTIDE SEQUENCE</scope>
    <source>
        <strain evidence="1">DSM 43175</strain>
    </source>
</reference>
<dbReference type="PANTHER" id="PTHR39624">
    <property type="entry name" value="PROTEIN INVOLVED IN RIMO-MEDIATED BETA-METHYLTHIOLATION OF RIBOSOMAL PROTEIN S12 YCAO"/>
    <property type="match status" value="1"/>
</dbReference>
<name>A0A931DLC2_9ACTN</name>
<organism evidence="1 2">
    <name type="scientific">Actinomadura viridis</name>
    <dbReference type="NCBI Taxonomy" id="58110"/>
    <lineage>
        <taxon>Bacteria</taxon>
        <taxon>Bacillati</taxon>
        <taxon>Actinomycetota</taxon>
        <taxon>Actinomycetes</taxon>
        <taxon>Streptosporangiales</taxon>
        <taxon>Thermomonosporaceae</taxon>
        <taxon>Actinomadura</taxon>
    </lineage>
</organism>
<dbReference type="InterPro" id="IPR003718">
    <property type="entry name" value="OsmC/Ohr_fam"/>
</dbReference>
<dbReference type="RefSeq" id="WP_197011811.1">
    <property type="nucleotide sequence ID" value="NZ_BAABES010000004.1"/>
</dbReference>
<proteinExistence type="predicted"/>
<protein>
    <submittedName>
        <fullName evidence="1">OsmC-like protein</fullName>
    </submittedName>
</protein>
<gene>
    <name evidence="1" type="ORF">IW256_003288</name>
</gene>
<dbReference type="Gene3D" id="3.30.300.20">
    <property type="match status" value="1"/>
</dbReference>
<accession>A0A931DLC2</accession>
<dbReference type="SUPFAM" id="SSF82784">
    <property type="entry name" value="OsmC-like"/>
    <property type="match status" value="1"/>
</dbReference>
<evidence type="ECO:0000313" key="1">
    <source>
        <dbReference type="EMBL" id="MBG6089175.1"/>
    </source>
</evidence>
<comment type="caution">
    <text evidence="1">The sequence shown here is derived from an EMBL/GenBank/DDBJ whole genome shotgun (WGS) entry which is preliminary data.</text>
</comment>
<dbReference type="InterPro" id="IPR015946">
    <property type="entry name" value="KH_dom-like_a/b"/>
</dbReference>
<evidence type="ECO:0000313" key="2">
    <source>
        <dbReference type="Proteomes" id="UP000614047"/>
    </source>
</evidence>
<dbReference type="Proteomes" id="UP000614047">
    <property type="component" value="Unassembled WGS sequence"/>
</dbReference>
<sequence length="137" mass="14760">MDDITVIHRMDDAFAVIIRDHVIHVDQPYSAGGMDAGPSPLELFVAGLAACAAHDGRRYLAAHGLPAEGLRARVRFSVKAGSPERVVRVDLVMEPPVRLSERDAAELQAAIRRCTVHNTFTEAPRIAVDVAASEPVA</sequence>
<keyword evidence="2" id="KW-1185">Reference proteome</keyword>